<keyword evidence="1" id="KW-1133">Transmembrane helix</keyword>
<dbReference type="EMBL" id="HBUE01297107">
    <property type="protein sequence ID" value="CAG6576982.1"/>
    <property type="molecule type" value="Transcribed_RNA"/>
</dbReference>
<name>A0A8D8EZW5_CULPI</name>
<dbReference type="AlphaFoldDB" id="A0A8D8EZW5"/>
<dbReference type="EMBL" id="HBUE01019167">
    <property type="protein sequence ID" value="CAG6451769.1"/>
    <property type="molecule type" value="Transcribed_RNA"/>
</dbReference>
<dbReference type="EMBL" id="HBUE01191188">
    <property type="protein sequence ID" value="CAG6525275.1"/>
    <property type="molecule type" value="Transcribed_RNA"/>
</dbReference>
<organism evidence="2">
    <name type="scientific">Culex pipiens</name>
    <name type="common">House mosquito</name>
    <dbReference type="NCBI Taxonomy" id="7175"/>
    <lineage>
        <taxon>Eukaryota</taxon>
        <taxon>Metazoa</taxon>
        <taxon>Ecdysozoa</taxon>
        <taxon>Arthropoda</taxon>
        <taxon>Hexapoda</taxon>
        <taxon>Insecta</taxon>
        <taxon>Pterygota</taxon>
        <taxon>Neoptera</taxon>
        <taxon>Endopterygota</taxon>
        <taxon>Diptera</taxon>
        <taxon>Nematocera</taxon>
        <taxon>Culicoidea</taxon>
        <taxon>Culicidae</taxon>
        <taxon>Culicinae</taxon>
        <taxon>Culicini</taxon>
        <taxon>Culex</taxon>
        <taxon>Culex</taxon>
    </lineage>
</organism>
<feature type="transmembrane region" description="Helical" evidence="1">
    <location>
        <begin position="96"/>
        <end position="115"/>
    </location>
</feature>
<evidence type="ECO:0000256" key="1">
    <source>
        <dbReference type="SAM" id="Phobius"/>
    </source>
</evidence>
<keyword evidence="1" id="KW-0812">Transmembrane</keyword>
<feature type="transmembrane region" description="Helical" evidence="1">
    <location>
        <begin position="20"/>
        <end position="39"/>
    </location>
</feature>
<accession>A0A8D8EZW5</accession>
<protein>
    <submittedName>
        <fullName evidence="2">(northern house mosquito) hypothetical protein</fullName>
    </submittedName>
</protein>
<keyword evidence="1" id="KW-0472">Membrane</keyword>
<sequence length="153" mass="17826">MDVDFGTMGQYLMNRSWDATPAVGGQVVAISFLAVVVQFERINRVLHVDGNRNVPETDDEFFVDFQHVAQLRRICKCFQTNLARFALRFFWIIKQLVDLFGNVLLPLLILISGRICDRPLSKVRSKRNLHQKLKELHPDVKWSEAVVRWRMSL</sequence>
<reference evidence="2" key="1">
    <citation type="submission" date="2021-05" db="EMBL/GenBank/DDBJ databases">
        <authorList>
            <person name="Alioto T."/>
            <person name="Alioto T."/>
            <person name="Gomez Garrido J."/>
        </authorList>
    </citation>
    <scope>NUCLEOTIDE SEQUENCE</scope>
</reference>
<evidence type="ECO:0000313" key="2">
    <source>
        <dbReference type="EMBL" id="CAG6451769.1"/>
    </source>
</evidence>
<proteinExistence type="predicted"/>